<evidence type="ECO:0000256" key="3">
    <source>
        <dbReference type="ARBA" id="ARBA00022679"/>
    </source>
</evidence>
<sequence>MELKSEEELLLPWNEVKFNKSELNTMAELSIIIPVYNVERYIRKCLDSIQQQSYADFELLLVDDGSQDESFFICQEYAQRDSRISVFQQHNQGPSAARNLGIRHARGNYISFIDADDYIMPTMFAELIHGMKESGSDLVISPMTVEYVYFKNKRMLRPELAFDGKISISKEHAAEILSLFETALINSPCARLYKASIIQDHDIKMPDGVHYAEDLIFNIEYLKYCRSVFILNQSLYYYTKKKEGSLTTSYRPQQFHSVNLAHDKALEYLLGSVGIQGELEPKAYYIFVPNTIISFINLFYKDCPLTRSEKLAYIRSILNDQKVMDKIDKAYKPGLLPQLYKTLLQTRRTRFVYYTCKLYRYYKLSLQDLSRRTS</sequence>
<evidence type="ECO:0000313" key="5">
    <source>
        <dbReference type="EMBL" id="QCT04819.1"/>
    </source>
</evidence>
<dbReference type="Proteomes" id="UP000300879">
    <property type="component" value="Chromosome"/>
</dbReference>
<keyword evidence="3 5" id="KW-0808">Transferase</keyword>
<accession>A0A4P8XVB2</accession>
<evidence type="ECO:0000313" key="6">
    <source>
        <dbReference type="Proteomes" id="UP000300879"/>
    </source>
</evidence>
<dbReference type="EMBL" id="CP040396">
    <property type="protein sequence ID" value="QCT04819.1"/>
    <property type="molecule type" value="Genomic_DNA"/>
</dbReference>
<comment type="similarity">
    <text evidence="1">Belongs to the glycosyltransferase 2 family.</text>
</comment>
<organism evidence="5 6">
    <name type="scientific">Paenibacillus algicola</name>
    <dbReference type="NCBI Taxonomy" id="2565926"/>
    <lineage>
        <taxon>Bacteria</taxon>
        <taxon>Bacillati</taxon>
        <taxon>Bacillota</taxon>
        <taxon>Bacilli</taxon>
        <taxon>Bacillales</taxon>
        <taxon>Paenibacillaceae</taxon>
        <taxon>Paenibacillus</taxon>
    </lineage>
</organism>
<keyword evidence="6" id="KW-1185">Reference proteome</keyword>
<dbReference type="InterPro" id="IPR029044">
    <property type="entry name" value="Nucleotide-diphossugar_trans"/>
</dbReference>
<dbReference type="Gene3D" id="3.90.550.10">
    <property type="entry name" value="Spore Coat Polysaccharide Biosynthesis Protein SpsA, Chain A"/>
    <property type="match status" value="1"/>
</dbReference>
<proteinExistence type="inferred from homology"/>
<dbReference type="PANTHER" id="PTHR22916">
    <property type="entry name" value="GLYCOSYLTRANSFERASE"/>
    <property type="match status" value="1"/>
</dbReference>
<dbReference type="KEGG" id="palo:E6C60_4114"/>
<evidence type="ECO:0000256" key="1">
    <source>
        <dbReference type="ARBA" id="ARBA00006739"/>
    </source>
</evidence>
<dbReference type="RefSeq" id="WP_138227464.1">
    <property type="nucleotide sequence ID" value="NZ_CP040396.1"/>
</dbReference>
<dbReference type="OrthoDB" id="396512at2"/>
<dbReference type="SUPFAM" id="SSF53448">
    <property type="entry name" value="Nucleotide-diphospho-sugar transferases"/>
    <property type="match status" value="1"/>
</dbReference>
<protein>
    <submittedName>
        <fullName evidence="5">Glycosyl transferase</fullName>
    </submittedName>
</protein>
<evidence type="ECO:0000256" key="2">
    <source>
        <dbReference type="ARBA" id="ARBA00022676"/>
    </source>
</evidence>
<dbReference type="Pfam" id="PF00535">
    <property type="entry name" value="Glycos_transf_2"/>
    <property type="match status" value="1"/>
</dbReference>
<gene>
    <name evidence="5" type="ORF">E6C60_4114</name>
</gene>
<dbReference type="PANTHER" id="PTHR22916:SF51">
    <property type="entry name" value="GLYCOSYLTRANSFERASE EPSH-RELATED"/>
    <property type="match status" value="1"/>
</dbReference>
<dbReference type="CDD" id="cd00761">
    <property type="entry name" value="Glyco_tranf_GTA_type"/>
    <property type="match status" value="1"/>
</dbReference>
<dbReference type="AlphaFoldDB" id="A0A4P8XVB2"/>
<reference evidence="5 6" key="1">
    <citation type="submission" date="2019-05" db="EMBL/GenBank/DDBJ databases">
        <authorList>
            <person name="Chen C."/>
        </authorList>
    </citation>
    <scope>NUCLEOTIDE SEQUENCE [LARGE SCALE GENOMIC DNA]</scope>
    <source>
        <strain evidence="5 6">HB172198</strain>
    </source>
</reference>
<dbReference type="InterPro" id="IPR001173">
    <property type="entry name" value="Glyco_trans_2-like"/>
</dbReference>
<name>A0A4P8XVB2_9BACL</name>
<evidence type="ECO:0000259" key="4">
    <source>
        <dbReference type="Pfam" id="PF00535"/>
    </source>
</evidence>
<keyword evidence="2" id="KW-0328">Glycosyltransferase</keyword>
<dbReference type="GO" id="GO:0016757">
    <property type="term" value="F:glycosyltransferase activity"/>
    <property type="evidence" value="ECO:0007669"/>
    <property type="project" value="UniProtKB-KW"/>
</dbReference>
<feature type="domain" description="Glycosyltransferase 2-like" evidence="4">
    <location>
        <begin position="30"/>
        <end position="200"/>
    </location>
</feature>